<dbReference type="RefSeq" id="WP_344839645.1">
    <property type="nucleotide sequence ID" value="NZ_BAAAUV010000048.1"/>
</dbReference>
<dbReference type="PANTHER" id="PTHR43133">
    <property type="entry name" value="RNA POLYMERASE ECF-TYPE SIGMA FACTO"/>
    <property type="match status" value="1"/>
</dbReference>
<dbReference type="InterPro" id="IPR014284">
    <property type="entry name" value="RNA_pol_sigma-70_dom"/>
</dbReference>
<evidence type="ECO:0000259" key="6">
    <source>
        <dbReference type="Pfam" id="PF04542"/>
    </source>
</evidence>
<dbReference type="SUPFAM" id="SSF88659">
    <property type="entry name" value="Sigma3 and sigma4 domains of RNA polymerase sigma factors"/>
    <property type="match status" value="1"/>
</dbReference>
<evidence type="ECO:0000256" key="4">
    <source>
        <dbReference type="ARBA" id="ARBA00023125"/>
    </source>
</evidence>
<evidence type="ECO:0000259" key="7">
    <source>
        <dbReference type="Pfam" id="PF04545"/>
    </source>
</evidence>
<protein>
    <recommendedName>
        <fullName evidence="10">RNA polymerase sigma-70 factor (ECF subfamily)</fullName>
    </recommendedName>
</protein>
<comment type="caution">
    <text evidence="8">The sequence shown here is derived from an EMBL/GenBank/DDBJ whole genome shotgun (WGS) entry which is preliminary data.</text>
</comment>
<evidence type="ECO:0000313" key="9">
    <source>
        <dbReference type="Proteomes" id="UP001501237"/>
    </source>
</evidence>
<dbReference type="Pfam" id="PF04542">
    <property type="entry name" value="Sigma70_r2"/>
    <property type="match status" value="1"/>
</dbReference>
<proteinExistence type="inferred from homology"/>
<dbReference type="EMBL" id="BAAAUV010000048">
    <property type="protein sequence ID" value="GAA3242133.1"/>
    <property type="molecule type" value="Genomic_DNA"/>
</dbReference>
<dbReference type="InterPro" id="IPR007627">
    <property type="entry name" value="RNA_pol_sigma70_r2"/>
</dbReference>
<feature type="domain" description="RNA polymerase sigma-70 region 2" evidence="6">
    <location>
        <begin position="30"/>
        <end position="96"/>
    </location>
</feature>
<dbReference type="InterPro" id="IPR007630">
    <property type="entry name" value="RNA_pol_sigma70_r4"/>
</dbReference>
<organism evidence="8 9">
    <name type="scientific">Actinocorallia longicatena</name>
    <dbReference type="NCBI Taxonomy" id="111803"/>
    <lineage>
        <taxon>Bacteria</taxon>
        <taxon>Bacillati</taxon>
        <taxon>Actinomycetota</taxon>
        <taxon>Actinomycetes</taxon>
        <taxon>Streptosporangiales</taxon>
        <taxon>Thermomonosporaceae</taxon>
        <taxon>Actinocorallia</taxon>
    </lineage>
</organism>
<keyword evidence="5" id="KW-0804">Transcription</keyword>
<sequence length="190" mass="21180">MRSPAEAAFADRTLVVERARAGCREAFGELYAEYCAAVHRYVLSRTGSPALAEDLTSETFLRALRRIESFTWTGRDFGAWLLTIARNLVADHYRSGRYRFETVTEAPPEGSVEGPERDVLDAFGRAMLLAAVVDLGEEQRQCVELRFFAERTVAETATIMDRKSGAVKALQHRAVRSLARRLPADPRSAA</sequence>
<gene>
    <name evidence="8" type="ORF">GCM10010468_79720</name>
</gene>
<comment type="similarity">
    <text evidence="1">Belongs to the sigma-70 factor family. ECF subfamily.</text>
</comment>
<dbReference type="SUPFAM" id="SSF88946">
    <property type="entry name" value="Sigma2 domain of RNA polymerase sigma factors"/>
    <property type="match status" value="1"/>
</dbReference>
<evidence type="ECO:0000256" key="5">
    <source>
        <dbReference type="ARBA" id="ARBA00023163"/>
    </source>
</evidence>
<dbReference type="Gene3D" id="1.10.10.10">
    <property type="entry name" value="Winged helix-like DNA-binding domain superfamily/Winged helix DNA-binding domain"/>
    <property type="match status" value="1"/>
</dbReference>
<keyword evidence="3" id="KW-0731">Sigma factor</keyword>
<feature type="domain" description="RNA polymerase sigma-70 region 4" evidence="7">
    <location>
        <begin position="134"/>
        <end position="178"/>
    </location>
</feature>
<dbReference type="PANTHER" id="PTHR43133:SF57">
    <property type="entry name" value="RNA POLYMERASE SIGMA-70 FACTOR"/>
    <property type="match status" value="1"/>
</dbReference>
<reference evidence="9" key="1">
    <citation type="journal article" date="2019" name="Int. J. Syst. Evol. Microbiol.">
        <title>The Global Catalogue of Microorganisms (GCM) 10K type strain sequencing project: providing services to taxonomists for standard genome sequencing and annotation.</title>
        <authorList>
            <consortium name="The Broad Institute Genomics Platform"/>
            <consortium name="The Broad Institute Genome Sequencing Center for Infectious Disease"/>
            <person name="Wu L."/>
            <person name="Ma J."/>
        </authorList>
    </citation>
    <scope>NUCLEOTIDE SEQUENCE [LARGE SCALE GENOMIC DNA]</scope>
    <source>
        <strain evidence="9">JCM 9377</strain>
    </source>
</reference>
<evidence type="ECO:0008006" key="10">
    <source>
        <dbReference type="Google" id="ProtNLM"/>
    </source>
</evidence>
<evidence type="ECO:0000256" key="2">
    <source>
        <dbReference type="ARBA" id="ARBA00023015"/>
    </source>
</evidence>
<dbReference type="InterPro" id="IPR013324">
    <property type="entry name" value="RNA_pol_sigma_r3/r4-like"/>
</dbReference>
<dbReference type="InterPro" id="IPR013325">
    <property type="entry name" value="RNA_pol_sigma_r2"/>
</dbReference>
<dbReference type="Pfam" id="PF04545">
    <property type="entry name" value="Sigma70_r4"/>
    <property type="match status" value="1"/>
</dbReference>
<accession>A0ABP6QMA9</accession>
<dbReference type="InterPro" id="IPR036388">
    <property type="entry name" value="WH-like_DNA-bd_sf"/>
</dbReference>
<dbReference type="Proteomes" id="UP001501237">
    <property type="component" value="Unassembled WGS sequence"/>
</dbReference>
<name>A0ABP6QMA9_9ACTN</name>
<evidence type="ECO:0000256" key="1">
    <source>
        <dbReference type="ARBA" id="ARBA00010641"/>
    </source>
</evidence>
<keyword evidence="4" id="KW-0238">DNA-binding</keyword>
<evidence type="ECO:0000313" key="8">
    <source>
        <dbReference type="EMBL" id="GAA3242133.1"/>
    </source>
</evidence>
<keyword evidence="2" id="KW-0805">Transcription regulation</keyword>
<evidence type="ECO:0000256" key="3">
    <source>
        <dbReference type="ARBA" id="ARBA00023082"/>
    </source>
</evidence>
<dbReference type="InterPro" id="IPR039425">
    <property type="entry name" value="RNA_pol_sigma-70-like"/>
</dbReference>
<dbReference type="Gene3D" id="1.10.1740.10">
    <property type="match status" value="1"/>
</dbReference>
<keyword evidence="9" id="KW-1185">Reference proteome</keyword>
<dbReference type="NCBIfam" id="TIGR02937">
    <property type="entry name" value="sigma70-ECF"/>
    <property type="match status" value="1"/>
</dbReference>